<evidence type="ECO:0000313" key="1">
    <source>
        <dbReference type="EMBL" id="MCX3264612.1"/>
    </source>
</evidence>
<protein>
    <recommendedName>
        <fullName evidence="3">VOC family protein</fullName>
    </recommendedName>
</protein>
<comment type="caution">
    <text evidence="1">The sequence shown here is derived from an EMBL/GenBank/DDBJ whole genome shotgun (WGS) entry which is preliminary data.</text>
</comment>
<sequence length="132" mass="14756">MRAKLIQHEITRILSDNYALPCGKGCREIIDFLKEVFNADIKLIVPRENGSIMHAEVVIEGGTIMFANANDDFPPFPAGMFIHSPNAITFYDKALKNAATSIQEPAQREYGLSAGFEDAWGNVWWVTVPENK</sequence>
<dbReference type="RefSeq" id="WP_010600481.1">
    <property type="nucleotide sequence ID" value="NZ_JAPJUH010000002.1"/>
</dbReference>
<accession>A0A9X3I8A7</accession>
<dbReference type="Gene3D" id="3.10.180.10">
    <property type="entry name" value="2,3-Dihydroxybiphenyl 1,2-Dioxygenase, domain 1"/>
    <property type="match status" value="1"/>
</dbReference>
<name>A0A9X3I8A7_9SPHI</name>
<evidence type="ECO:0000313" key="2">
    <source>
        <dbReference type="Proteomes" id="UP001142592"/>
    </source>
</evidence>
<dbReference type="EMBL" id="JAPJUH010000002">
    <property type="protein sequence ID" value="MCX3264612.1"/>
    <property type="molecule type" value="Genomic_DNA"/>
</dbReference>
<proteinExistence type="predicted"/>
<dbReference type="InterPro" id="IPR029068">
    <property type="entry name" value="Glyas_Bleomycin-R_OHBP_Dase"/>
</dbReference>
<organism evidence="1 2">
    <name type="scientific">Pedobacter agri</name>
    <dbReference type="NCBI Taxonomy" id="454586"/>
    <lineage>
        <taxon>Bacteria</taxon>
        <taxon>Pseudomonadati</taxon>
        <taxon>Bacteroidota</taxon>
        <taxon>Sphingobacteriia</taxon>
        <taxon>Sphingobacteriales</taxon>
        <taxon>Sphingobacteriaceae</taxon>
        <taxon>Pedobacter</taxon>
    </lineage>
</organism>
<keyword evidence="2" id="KW-1185">Reference proteome</keyword>
<reference evidence="1" key="1">
    <citation type="submission" date="2022-11" db="EMBL/GenBank/DDBJ databases">
        <authorList>
            <person name="Graham C."/>
            <person name="Newman J.D."/>
        </authorList>
    </citation>
    <scope>NUCLEOTIDE SEQUENCE</scope>
    <source>
        <strain evidence="1">DSM 19486</strain>
    </source>
</reference>
<dbReference type="Proteomes" id="UP001142592">
    <property type="component" value="Unassembled WGS sequence"/>
</dbReference>
<dbReference type="SUPFAM" id="SSF54593">
    <property type="entry name" value="Glyoxalase/Bleomycin resistance protein/Dihydroxybiphenyl dioxygenase"/>
    <property type="match status" value="1"/>
</dbReference>
<evidence type="ECO:0008006" key="3">
    <source>
        <dbReference type="Google" id="ProtNLM"/>
    </source>
</evidence>
<dbReference type="AlphaFoldDB" id="A0A9X3I8A7"/>
<gene>
    <name evidence="1" type="ORF">OQZ29_07640</name>
</gene>